<dbReference type="Proteomes" id="UP000018502">
    <property type="component" value="Unassembled WGS sequence"/>
</dbReference>
<protein>
    <submittedName>
        <fullName evidence="1">Uncharacterized protein</fullName>
    </submittedName>
</protein>
<sequence>MSDEPSDAQKLIAEVLKPLIYADMRYPDELFAQRRAEAYSAEVDKALGGLTREPGTAYPEMRWVSGGTVTE</sequence>
<comment type="caution">
    <text evidence="1">The sequence shown here is derived from an EMBL/GenBank/DDBJ whole genome shotgun (WGS) entry which is preliminary data.</text>
</comment>
<evidence type="ECO:0000313" key="2">
    <source>
        <dbReference type="Proteomes" id="UP000018502"/>
    </source>
</evidence>
<proteinExistence type="predicted"/>
<dbReference type="EMBL" id="AYTF01000002">
    <property type="protein sequence ID" value="ESV62288.1"/>
    <property type="molecule type" value="Genomic_DNA"/>
</dbReference>
<dbReference type="AlphaFoldDB" id="A0A829MD46"/>
<reference evidence="1 2" key="1">
    <citation type="journal article" date="2014" name="Emerg. Infect. Dis.">
        <title>High-level Relatedness among Mycobacterium abscessus subsp. massiliense Strains from Widely Separated Outbreaks.</title>
        <authorList>
            <person name="Tettelin H."/>
            <person name="Davidson R.M."/>
            <person name="Agrawal S."/>
            <person name="Aitken M.L."/>
            <person name="Shallom S."/>
            <person name="Hasan N.A."/>
            <person name="Strong M."/>
            <person name="Nogueira de Moura V.C."/>
            <person name="De Groote M.A."/>
            <person name="Duarte R.S."/>
            <person name="Hine E."/>
            <person name="Parankush S."/>
            <person name="Su Q."/>
            <person name="Daugherty S.C."/>
            <person name="Fraser C.M."/>
            <person name="Brown-Elliott B.A."/>
            <person name="Wallace R.J.Jr."/>
            <person name="Holland S.M."/>
            <person name="Sampaio E.P."/>
            <person name="Olivier K.N."/>
            <person name="Jackson M."/>
            <person name="Zelazny A.M."/>
        </authorList>
    </citation>
    <scope>NUCLEOTIDE SEQUENCE [LARGE SCALE GENOMIC DNA]</scope>
    <source>
        <strain evidence="1 2">MAB_091912_2446</strain>
    </source>
</reference>
<gene>
    <name evidence="1" type="ORF">L833_4693</name>
</gene>
<accession>A0A829MD46</accession>
<organism evidence="1 2">
    <name type="scientific">Mycobacteroides abscessus MAB_091912_2446</name>
    <dbReference type="NCBI Taxonomy" id="1335414"/>
    <lineage>
        <taxon>Bacteria</taxon>
        <taxon>Bacillati</taxon>
        <taxon>Actinomycetota</taxon>
        <taxon>Actinomycetes</taxon>
        <taxon>Mycobacteriales</taxon>
        <taxon>Mycobacteriaceae</taxon>
        <taxon>Mycobacteroides</taxon>
        <taxon>Mycobacteroides abscessus</taxon>
    </lineage>
</organism>
<name>A0A829MD46_9MYCO</name>
<evidence type="ECO:0000313" key="1">
    <source>
        <dbReference type="EMBL" id="ESV62288.1"/>
    </source>
</evidence>